<reference evidence="1" key="2">
    <citation type="submission" date="2021-04" db="EMBL/GenBank/DDBJ databases">
        <authorList>
            <person name="Gilroy R."/>
        </authorList>
    </citation>
    <scope>NUCLEOTIDE SEQUENCE</scope>
    <source>
        <strain evidence="1">1345</strain>
    </source>
</reference>
<dbReference type="CDD" id="cd06561">
    <property type="entry name" value="AlkD_like"/>
    <property type="match status" value="1"/>
</dbReference>
<accession>A0A9D1ZVA4</accession>
<organism evidence="1 2">
    <name type="scientific">Candidatus Borkfalkia excrementigallinarum</name>
    <dbReference type="NCBI Taxonomy" id="2838506"/>
    <lineage>
        <taxon>Bacteria</taxon>
        <taxon>Bacillati</taxon>
        <taxon>Bacillota</taxon>
        <taxon>Clostridia</taxon>
        <taxon>Christensenellales</taxon>
        <taxon>Christensenellaceae</taxon>
        <taxon>Candidatus Borkfalkia</taxon>
    </lineage>
</organism>
<evidence type="ECO:0000313" key="2">
    <source>
        <dbReference type="Proteomes" id="UP000886750"/>
    </source>
</evidence>
<name>A0A9D1ZVA4_9FIRM</name>
<dbReference type="InterPro" id="IPR016024">
    <property type="entry name" value="ARM-type_fold"/>
</dbReference>
<proteinExistence type="predicted"/>
<dbReference type="Gene3D" id="1.25.10.90">
    <property type="match status" value="1"/>
</dbReference>
<evidence type="ECO:0000313" key="1">
    <source>
        <dbReference type="EMBL" id="HIY96837.1"/>
    </source>
</evidence>
<sequence length="231" mass="27229">MTYEQTLAELSAMKDEKYRQFNERIVNVSPGTSIGVRTPLLRKYAKRLVQREEFSFEDVFSWPNEWFEVRLLKCLCAASVKVPYEQRVSLIERCVPIIDGWAVCDLFCSSLKELKKHREEFLPYIENHVAEGKEFTQRFAYIILLGCYMEREYLPVIFRLLGEAKTQFYYTYMGAAWLLAEVLVKYYDEGVGYLKEGKLDARTKNKAIQKACESYRLTQEQKNSIKSLKKR</sequence>
<dbReference type="Pfam" id="PF08713">
    <property type="entry name" value="DNA_alkylation"/>
    <property type="match status" value="1"/>
</dbReference>
<dbReference type="InterPro" id="IPR014825">
    <property type="entry name" value="DNA_alkylation"/>
</dbReference>
<comment type="caution">
    <text evidence="1">The sequence shown here is derived from an EMBL/GenBank/DDBJ whole genome shotgun (WGS) entry which is preliminary data.</text>
</comment>
<dbReference type="PANTHER" id="PTHR34070:SF1">
    <property type="entry name" value="DNA ALKYLATION REPAIR PROTEIN"/>
    <property type="match status" value="1"/>
</dbReference>
<reference evidence="1" key="1">
    <citation type="journal article" date="2021" name="PeerJ">
        <title>Extensive microbial diversity within the chicken gut microbiome revealed by metagenomics and culture.</title>
        <authorList>
            <person name="Gilroy R."/>
            <person name="Ravi A."/>
            <person name="Getino M."/>
            <person name="Pursley I."/>
            <person name="Horton D.L."/>
            <person name="Alikhan N.F."/>
            <person name="Baker D."/>
            <person name="Gharbi K."/>
            <person name="Hall N."/>
            <person name="Watson M."/>
            <person name="Adriaenssens E.M."/>
            <person name="Foster-Nyarko E."/>
            <person name="Jarju S."/>
            <person name="Secka A."/>
            <person name="Antonio M."/>
            <person name="Oren A."/>
            <person name="Chaudhuri R.R."/>
            <person name="La Ragione R."/>
            <person name="Hildebrand F."/>
            <person name="Pallen M.J."/>
        </authorList>
    </citation>
    <scope>NUCLEOTIDE SEQUENCE</scope>
    <source>
        <strain evidence="1">1345</strain>
    </source>
</reference>
<dbReference type="Proteomes" id="UP000886750">
    <property type="component" value="Unassembled WGS sequence"/>
</dbReference>
<protein>
    <submittedName>
        <fullName evidence="1">DNA alkylation repair protein</fullName>
    </submittedName>
</protein>
<dbReference type="AlphaFoldDB" id="A0A9D1ZVA4"/>
<dbReference type="PANTHER" id="PTHR34070">
    <property type="entry name" value="ARMADILLO-TYPE FOLD"/>
    <property type="match status" value="1"/>
</dbReference>
<gene>
    <name evidence="1" type="ORF">H9729_04040</name>
</gene>
<dbReference type="EMBL" id="DXCQ01000028">
    <property type="protein sequence ID" value="HIY96837.1"/>
    <property type="molecule type" value="Genomic_DNA"/>
</dbReference>
<dbReference type="SUPFAM" id="SSF48371">
    <property type="entry name" value="ARM repeat"/>
    <property type="match status" value="1"/>
</dbReference>